<organism evidence="2 3">
    <name type="scientific">Myriangium duriaei CBS 260.36</name>
    <dbReference type="NCBI Taxonomy" id="1168546"/>
    <lineage>
        <taxon>Eukaryota</taxon>
        <taxon>Fungi</taxon>
        <taxon>Dikarya</taxon>
        <taxon>Ascomycota</taxon>
        <taxon>Pezizomycotina</taxon>
        <taxon>Dothideomycetes</taxon>
        <taxon>Dothideomycetidae</taxon>
        <taxon>Myriangiales</taxon>
        <taxon>Myriangiaceae</taxon>
        <taxon>Myriangium</taxon>
    </lineage>
</organism>
<keyword evidence="3" id="KW-1185">Reference proteome</keyword>
<comment type="caution">
    <text evidence="2">The sequence shown here is derived from an EMBL/GenBank/DDBJ whole genome shotgun (WGS) entry which is preliminary data.</text>
</comment>
<reference evidence="2" key="1">
    <citation type="journal article" date="2020" name="Stud. Mycol.">
        <title>101 Dothideomycetes genomes: a test case for predicting lifestyles and emergence of pathogens.</title>
        <authorList>
            <person name="Haridas S."/>
            <person name="Albert R."/>
            <person name="Binder M."/>
            <person name="Bloem J."/>
            <person name="Labutti K."/>
            <person name="Salamov A."/>
            <person name="Andreopoulos B."/>
            <person name="Baker S."/>
            <person name="Barry K."/>
            <person name="Bills G."/>
            <person name="Bluhm B."/>
            <person name="Cannon C."/>
            <person name="Castanera R."/>
            <person name="Culley D."/>
            <person name="Daum C."/>
            <person name="Ezra D."/>
            <person name="Gonzalez J."/>
            <person name="Henrissat B."/>
            <person name="Kuo A."/>
            <person name="Liang C."/>
            <person name="Lipzen A."/>
            <person name="Lutzoni F."/>
            <person name="Magnuson J."/>
            <person name="Mondo S."/>
            <person name="Nolan M."/>
            <person name="Ohm R."/>
            <person name="Pangilinan J."/>
            <person name="Park H.-J."/>
            <person name="Ramirez L."/>
            <person name="Alfaro M."/>
            <person name="Sun H."/>
            <person name="Tritt A."/>
            <person name="Yoshinaga Y."/>
            <person name="Zwiers L.-H."/>
            <person name="Turgeon B."/>
            <person name="Goodwin S."/>
            <person name="Spatafora J."/>
            <person name="Crous P."/>
            <person name="Grigoriev I."/>
        </authorList>
    </citation>
    <scope>NUCLEOTIDE SEQUENCE</scope>
    <source>
        <strain evidence="2">CBS 260.36</strain>
    </source>
</reference>
<dbReference type="Proteomes" id="UP000799439">
    <property type="component" value="Unassembled WGS sequence"/>
</dbReference>
<dbReference type="EMBL" id="ML996081">
    <property type="protein sequence ID" value="KAF2156769.1"/>
    <property type="molecule type" value="Genomic_DNA"/>
</dbReference>
<dbReference type="AlphaFoldDB" id="A0A9P4JDC0"/>
<feature type="region of interest" description="Disordered" evidence="1">
    <location>
        <begin position="25"/>
        <end position="46"/>
    </location>
</feature>
<accession>A0A9P4JDC0</accession>
<evidence type="ECO:0000313" key="2">
    <source>
        <dbReference type="EMBL" id="KAF2156769.1"/>
    </source>
</evidence>
<proteinExistence type="predicted"/>
<evidence type="ECO:0000313" key="3">
    <source>
        <dbReference type="Proteomes" id="UP000799439"/>
    </source>
</evidence>
<sequence>MCLPQALFLGEKHLSAAVDPAPVEQCGRQPPLGQERPGWAGDERDAPPIRQAHWSEMGKGGAGGGGGGVGGCAATGIIYCEVRFVILSIRVMSAICYFYLRPRPSFRGWQQLRDGETWVQTLEYADSRPSASGHSIETMLFDGRGWELHAWALCKRRVL</sequence>
<protein>
    <submittedName>
        <fullName evidence="2">Uncharacterized protein</fullName>
    </submittedName>
</protein>
<gene>
    <name evidence="2" type="ORF">K461DRAFT_3958</name>
</gene>
<name>A0A9P4JDC0_9PEZI</name>
<evidence type="ECO:0000256" key="1">
    <source>
        <dbReference type="SAM" id="MobiDB-lite"/>
    </source>
</evidence>